<keyword evidence="2" id="KW-1185">Reference proteome</keyword>
<dbReference type="EMBL" id="PSYR01000002">
    <property type="protein sequence ID" value="RCN56552.1"/>
    <property type="molecule type" value="Genomic_DNA"/>
</dbReference>
<dbReference type="Pfam" id="PF11004">
    <property type="entry name" value="Kdo_hydroxy"/>
    <property type="match status" value="1"/>
</dbReference>
<gene>
    <name evidence="1" type="ORF">C4900_12225</name>
</gene>
<dbReference type="InterPro" id="IPR021266">
    <property type="entry name" value="Kdo_hydroxlase"/>
</dbReference>
<name>A0A1C2G5A3_9GAMM</name>
<dbReference type="Proteomes" id="UP000253250">
    <property type="component" value="Unassembled WGS sequence"/>
</dbReference>
<dbReference type="STRING" id="163359.A9R16_00420"/>
<evidence type="ECO:0000313" key="2">
    <source>
        <dbReference type="Proteomes" id="UP000253250"/>
    </source>
</evidence>
<dbReference type="RefSeq" id="WP_065968646.1">
    <property type="nucleotide sequence ID" value="NZ_CP080624.1"/>
</dbReference>
<sequence>MDPLVNIEGERFDAVFGEAVRDQALRALEGGQVLFFPHLTFPLSADERSFLDPRCSDGRAKNISYDVSTGSLKGTVLGGHEREHLRGMVARFAQSARTLVEGLLPGYTPHLRLGRTSYRPVEAKERPSSYRKDDSRLHVDAFPSRPNGGQRILRVFSNVNPDGRGRVWRLGEPFETCARRFLPTIRPPLPGQRWLLAACGLTTGYRSAYDHYMLALHNAMKGDDYFQRHCPQYEVTFPAGTTWMVFTDQVPHAAMAGQYLFEQTFHVPVHGLNEPARAPLSVLERLLGRSLVTTRDQNRSIRAS</sequence>
<comment type="caution">
    <text evidence="1">The sequence shown here is derived from an EMBL/GenBank/DDBJ whole genome shotgun (WGS) entry which is preliminary data.</text>
</comment>
<evidence type="ECO:0000313" key="1">
    <source>
        <dbReference type="EMBL" id="RCN56552.1"/>
    </source>
</evidence>
<protein>
    <submittedName>
        <fullName evidence="1">3-deoxy-D-manno-oct-2-ulosonic acid (Kdo) hydroxylase</fullName>
    </submittedName>
</protein>
<dbReference type="OrthoDB" id="21302at2"/>
<reference evidence="1 2" key="1">
    <citation type="submission" date="2018-02" db="EMBL/GenBank/DDBJ databases">
        <title>Insights into the biology of acidophilic members of the Acidiferrobacteraceae family derived from comparative genomic analyses.</title>
        <authorList>
            <person name="Issotta F."/>
            <person name="Thyssen C."/>
            <person name="Mena C."/>
            <person name="Moya A."/>
            <person name="Bellenberg S."/>
            <person name="Sproer C."/>
            <person name="Covarrubias P.C."/>
            <person name="Sand W."/>
            <person name="Quatrini R."/>
            <person name="Vera M."/>
        </authorList>
    </citation>
    <scope>NUCLEOTIDE SEQUENCE [LARGE SCALE GENOMIC DNA]</scope>
    <source>
        <strain evidence="2">m-1</strain>
    </source>
</reference>
<proteinExistence type="predicted"/>
<organism evidence="1 2">
    <name type="scientific">Acidiferrobacter thiooxydans</name>
    <dbReference type="NCBI Taxonomy" id="163359"/>
    <lineage>
        <taxon>Bacteria</taxon>
        <taxon>Pseudomonadati</taxon>
        <taxon>Pseudomonadota</taxon>
        <taxon>Gammaproteobacteria</taxon>
        <taxon>Acidiferrobacterales</taxon>
        <taxon>Acidiferrobacteraceae</taxon>
        <taxon>Acidiferrobacter</taxon>
    </lineage>
</organism>
<dbReference type="AlphaFoldDB" id="A0A1C2G5A3"/>
<accession>A0A1C2G5A3</accession>